<gene>
    <name evidence="1" type="ORF">ECRASSUSDP1_LOCUS18094</name>
</gene>
<dbReference type="Proteomes" id="UP001295684">
    <property type="component" value="Unassembled WGS sequence"/>
</dbReference>
<comment type="caution">
    <text evidence="1">The sequence shown here is derived from an EMBL/GenBank/DDBJ whole genome shotgun (WGS) entry which is preliminary data.</text>
</comment>
<reference evidence="1" key="1">
    <citation type="submission" date="2023-07" db="EMBL/GenBank/DDBJ databases">
        <authorList>
            <consortium name="AG Swart"/>
            <person name="Singh M."/>
            <person name="Singh A."/>
            <person name="Seah K."/>
            <person name="Emmerich C."/>
        </authorList>
    </citation>
    <scope>NUCLEOTIDE SEQUENCE</scope>
    <source>
        <strain evidence="1">DP1</strain>
    </source>
</reference>
<dbReference type="EMBL" id="CAMPGE010018289">
    <property type="protein sequence ID" value="CAI2376721.1"/>
    <property type="molecule type" value="Genomic_DNA"/>
</dbReference>
<name>A0AAD1XPR6_EUPCR</name>
<sequence>MTRSLSVDVNLNRRGYPYSRLSQAIRNAQHGGVDDTEWRRAFLNTHRRIISSSLERKLIESSNVYTEKNAIDNIVPKLQKGAEEIFCINRNYDRRDIFRAFSLRTMSLLEKSEIQESDKIMKAMQIVPSCKRIKKAFKQIVEEGAENFQIKKYSSHKLALLKVCLDLREAYYKTCKPIFNLAKLLNTLVLQREIAEYLQEDLAILYIRTLTNQEIYQKLGLLLFKESLNRIPEGSDPSTTLNYSCVHYTRLIKETELLLSEVTPTQYYE</sequence>
<evidence type="ECO:0000313" key="2">
    <source>
        <dbReference type="Proteomes" id="UP001295684"/>
    </source>
</evidence>
<evidence type="ECO:0000313" key="1">
    <source>
        <dbReference type="EMBL" id="CAI2376721.1"/>
    </source>
</evidence>
<protein>
    <submittedName>
        <fullName evidence="1">Uncharacterized protein</fullName>
    </submittedName>
</protein>
<accession>A0AAD1XPR6</accession>
<keyword evidence="2" id="KW-1185">Reference proteome</keyword>
<organism evidence="1 2">
    <name type="scientific">Euplotes crassus</name>
    <dbReference type="NCBI Taxonomy" id="5936"/>
    <lineage>
        <taxon>Eukaryota</taxon>
        <taxon>Sar</taxon>
        <taxon>Alveolata</taxon>
        <taxon>Ciliophora</taxon>
        <taxon>Intramacronucleata</taxon>
        <taxon>Spirotrichea</taxon>
        <taxon>Hypotrichia</taxon>
        <taxon>Euplotida</taxon>
        <taxon>Euplotidae</taxon>
        <taxon>Moneuplotes</taxon>
    </lineage>
</organism>
<dbReference type="AlphaFoldDB" id="A0AAD1XPR6"/>
<proteinExistence type="predicted"/>